<dbReference type="RefSeq" id="WP_318047009.1">
    <property type="nucleotide sequence ID" value="NZ_JAWPFQ010000016.1"/>
</dbReference>
<dbReference type="AlphaFoldDB" id="A0AAP5Y2M7"/>
<organism evidence="1 2">
    <name type="scientific">Mesomycoplasma ovipneumoniae</name>
    <dbReference type="NCBI Taxonomy" id="29562"/>
    <lineage>
        <taxon>Bacteria</taxon>
        <taxon>Bacillati</taxon>
        <taxon>Mycoplasmatota</taxon>
        <taxon>Mycoplasmoidales</taxon>
        <taxon>Metamycoplasmataceae</taxon>
        <taxon>Mesomycoplasma</taxon>
    </lineage>
</organism>
<dbReference type="Proteomes" id="UP001287983">
    <property type="component" value="Unassembled WGS sequence"/>
</dbReference>
<accession>A0AAP5Y2M7</accession>
<name>A0AAP5Y2M7_9BACT</name>
<comment type="caution">
    <text evidence="1">The sequence shown here is derived from an EMBL/GenBank/DDBJ whole genome shotgun (WGS) entry which is preliminary data.</text>
</comment>
<dbReference type="Gene3D" id="1.10.287.1120">
    <property type="entry name" value="Bipartite methylase S protein"/>
    <property type="match status" value="1"/>
</dbReference>
<dbReference type="SUPFAM" id="SSF116734">
    <property type="entry name" value="DNA methylase specificity domain"/>
    <property type="match status" value="1"/>
</dbReference>
<evidence type="ECO:0000313" key="1">
    <source>
        <dbReference type="EMBL" id="MDW2916502.1"/>
    </source>
</evidence>
<proteinExistence type="predicted"/>
<evidence type="ECO:0000313" key="2">
    <source>
        <dbReference type="Proteomes" id="UP001287983"/>
    </source>
</evidence>
<dbReference type="EMBL" id="JAWPFQ010000016">
    <property type="protein sequence ID" value="MDW2916502.1"/>
    <property type="molecule type" value="Genomic_DNA"/>
</dbReference>
<sequence length="52" mass="6220">MLKIELKFTPDVAEQQKISQLFETFDSLIFAYEQKVEYLKNLKNSFIAKMFI</sequence>
<evidence type="ECO:0008006" key="3">
    <source>
        <dbReference type="Google" id="ProtNLM"/>
    </source>
</evidence>
<gene>
    <name evidence="1" type="ORF">R7W55_02575</name>
</gene>
<reference evidence="1" key="1">
    <citation type="submission" date="2023-10" db="EMBL/GenBank/DDBJ databases">
        <title>Genome sequences of Myoplasma ovipneumoniae isolated from sheep.</title>
        <authorList>
            <person name="Spergser J."/>
        </authorList>
    </citation>
    <scope>NUCLEOTIDE SEQUENCE</scope>
    <source>
        <strain evidence="1">5474_3</strain>
    </source>
</reference>
<protein>
    <recommendedName>
        <fullName evidence="3">Type I restriction modification DNA specificity domain-containing protein</fullName>
    </recommendedName>
</protein>